<name>M3S638_ENTH1</name>
<organism evidence="2 3">
    <name type="scientific">Entamoeba histolytica HM-1:IMSS-B</name>
    <dbReference type="NCBI Taxonomy" id="885319"/>
    <lineage>
        <taxon>Eukaryota</taxon>
        <taxon>Amoebozoa</taxon>
        <taxon>Evosea</taxon>
        <taxon>Archamoebae</taxon>
        <taxon>Mastigamoebida</taxon>
        <taxon>Entamoebidae</taxon>
        <taxon>Entamoeba</taxon>
    </lineage>
</organism>
<feature type="region of interest" description="Disordered" evidence="1">
    <location>
        <begin position="38"/>
        <end position="62"/>
    </location>
</feature>
<proteinExistence type="predicted"/>
<accession>M3S638</accession>
<reference evidence="2 3" key="1">
    <citation type="submission" date="2013-01" db="EMBL/GenBank/DDBJ databases">
        <authorList>
            <person name="Hannick L."/>
            <person name="Zafar N."/>
            <person name="Lorenzi H."/>
            <person name="Ali I.A."/>
            <person name="Petri W.P."/>
            <person name="Caler E."/>
        </authorList>
    </citation>
    <scope>NUCLEOTIDE SEQUENCE [LARGE SCALE GENOMIC DNA]</scope>
    <source>
        <strain evidence="3">HM3:IMSS-B</strain>
    </source>
</reference>
<dbReference type="VEuPathDB" id="AmoebaDB:EHI8A_138590"/>
<dbReference type="EMBL" id="KB610997">
    <property type="protein sequence ID" value="EMH74334.1"/>
    <property type="molecule type" value="Genomic_DNA"/>
</dbReference>
<dbReference type="Proteomes" id="UP000030781">
    <property type="component" value="Unassembled WGS sequence"/>
</dbReference>
<evidence type="ECO:0000313" key="2">
    <source>
        <dbReference type="EMBL" id="EMH74334.1"/>
    </source>
</evidence>
<gene>
    <name evidence="2" type="ORF">EHI8A_138590</name>
</gene>
<evidence type="ECO:0000256" key="1">
    <source>
        <dbReference type="SAM" id="MobiDB-lite"/>
    </source>
</evidence>
<sequence length="368" mass="39330">MSDGMGTGTHDGHFAAEYINELRQFIERPLLLEEDRAGRGDLDADGDGQHGQGDHGQDDRRQHDVLDTLDDMAGAIHRGIKDADAGQAVQALATGMQQVEHEDVRDDVDRRGGIAQLLDQPVDLALIGHAQGDVYLVDLAGANVLHEAIQTAIQRRAGHAFFTGVLVVAVETGDAQAHPGGGADGVRQALGDHAVAGDGDIAGVDAGLAQGMHDRAQQHAIAAQRAQRQTQPALHHARREIGLIEEEVVDHEHGREGQHPVGGDLEQFVGDALTPPGTIDVVQLGEEMEDQQGQEDDDPMLGTHAGFRRPGACHIGAQRDHGEVEQAVCERDCRGIRMQNAAFFQIHGSILVRIPCTNFQLGEAATSV</sequence>
<evidence type="ECO:0000313" key="3">
    <source>
        <dbReference type="Proteomes" id="UP000030781"/>
    </source>
</evidence>
<dbReference type="AlphaFoldDB" id="M3S638"/>
<feature type="compositionally biased region" description="Basic and acidic residues" evidence="1">
    <location>
        <begin position="52"/>
        <end position="62"/>
    </location>
</feature>
<protein>
    <submittedName>
        <fullName evidence="2">Uncharacterized protein</fullName>
    </submittedName>
</protein>